<reference evidence="9 10" key="1">
    <citation type="submission" date="2011-02" db="EMBL/GenBank/DDBJ databases">
        <title>The Genome Sequence of Sphaeroforma arctica JP610.</title>
        <authorList>
            <consortium name="The Broad Institute Genome Sequencing Platform"/>
            <person name="Russ C."/>
            <person name="Cuomo C."/>
            <person name="Young S.K."/>
            <person name="Zeng Q."/>
            <person name="Gargeya S."/>
            <person name="Alvarado L."/>
            <person name="Berlin A."/>
            <person name="Chapman S.B."/>
            <person name="Chen Z."/>
            <person name="Freedman E."/>
            <person name="Gellesch M."/>
            <person name="Goldberg J."/>
            <person name="Griggs A."/>
            <person name="Gujja S."/>
            <person name="Heilman E."/>
            <person name="Heiman D."/>
            <person name="Howarth C."/>
            <person name="Mehta T."/>
            <person name="Neiman D."/>
            <person name="Pearson M."/>
            <person name="Roberts A."/>
            <person name="Saif S."/>
            <person name="Shea T."/>
            <person name="Shenoy N."/>
            <person name="Sisk P."/>
            <person name="Stolte C."/>
            <person name="Sykes S."/>
            <person name="White J."/>
            <person name="Yandava C."/>
            <person name="Burger G."/>
            <person name="Gray M.W."/>
            <person name="Holland P.W.H."/>
            <person name="King N."/>
            <person name="Lang F.B.F."/>
            <person name="Roger A.J."/>
            <person name="Ruiz-Trillo I."/>
            <person name="Haas B."/>
            <person name="Nusbaum C."/>
            <person name="Birren B."/>
        </authorList>
    </citation>
    <scope>NUCLEOTIDE SEQUENCE [LARGE SCALE GENOMIC DNA]</scope>
    <source>
        <strain evidence="9 10">JP610</strain>
    </source>
</reference>
<dbReference type="EMBL" id="KQ241633">
    <property type="protein sequence ID" value="KNC86845.1"/>
    <property type="molecule type" value="Genomic_DNA"/>
</dbReference>
<dbReference type="Pfam" id="PF00538">
    <property type="entry name" value="Linker_histone"/>
    <property type="match status" value="1"/>
</dbReference>
<dbReference type="PRINTS" id="PR00624">
    <property type="entry name" value="HISTONEH5"/>
</dbReference>
<evidence type="ECO:0000256" key="6">
    <source>
        <dbReference type="RuleBase" id="RU003894"/>
    </source>
</evidence>
<evidence type="ECO:0000313" key="10">
    <source>
        <dbReference type="Proteomes" id="UP000054560"/>
    </source>
</evidence>
<feature type="region of interest" description="Disordered" evidence="7">
    <location>
        <begin position="85"/>
        <end position="142"/>
    </location>
</feature>
<evidence type="ECO:0000256" key="1">
    <source>
        <dbReference type="ARBA" id="ARBA00004123"/>
    </source>
</evidence>
<dbReference type="InterPro" id="IPR036390">
    <property type="entry name" value="WH_DNA-bd_sf"/>
</dbReference>
<keyword evidence="5 6" id="KW-0539">Nucleus</keyword>
<dbReference type="GO" id="GO:0006334">
    <property type="term" value="P:nucleosome assembly"/>
    <property type="evidence" value="ECO:0007669"/>
    <property type="project" value="InterPro"/>
</dbReference>
<evidence type="ECO:0000256" key="4">
    <source>
        <dbReference type="ARBA" id="ARBA00023125"/>
    </source>
</evidence>
<dbReference type="RefSeq" id="XP_014160747.1">
    <property type="nucleotide sequence ID" value="XM_014305272.1"/>
</dbReference>
<keyword evidence="3 6" id="KW-0158">Chromosome</keyword>
<dbReference type="SUPFAM" id="SSF46785">
    <property type="entry name" value="Winged helix' DNA-binding domain"/>
    <property type="match status" value="1"/>
</dbReference>
<dbReference type="Proteomes" id="UP000054560">
    <property type="component" value="Unassembled WGS sequence"/>
</dbReference>
<evidence type="ECO:0000313" key="9">
    <source>
        <dbReference type="EMBL" id="KNC86845.1"/>
    </source>
</evidence>
<dbReference type="InterPro" id="IPR005819">
    <property type="entry name" value="H1/H5"/>
</dbReference>
<dbReference type="GO" id="GO:0030261">
    <property type="term" value="P:chromosome condensation"/>
    <property type="evidence" value="ECO:0007669"/>
    <property type="project" value="TreeGrafter"/>
</dbReference>
<dbReference type="InterPro" id="IPR036388">
    <property type="entry name" value="WH-like_DNA-bd_sf"/>
</dbReference>
<dbReference type="SMART" id="SM00526">
    <property type="entry name" value="H15"/>
    <property type="match status" value="1"/>
</dbReference>
<keyword evidence="4 6" id="KW-0238">DNA-binding</keyword>
<dbReference type="GeneID" id="25901542"/>
<dbReference type="PANTHER" id="PTHR11467:SF36">
    <property type="entry name" value="HISTONE 24-RELATED"/>
    <property type="match status" value="1"/>
</dbReference>
<keyword evidence="10" id="KW-1185">Reference proteome</keyword>
<accession>A0A0L0GCV1</accession>
<comment type="similarity">
    <text evidence="6">Belongs to the histone H1/H5 family.</text>
</comment>
<dbReference type="eggNOG" id="KOG4012">
    <property type="taxonomic scope" value="Eukaryota"/>
</dbReference>
<dbReference type="PROSITE" id="PS51504">
    <property type="entry name" value="H15"/>
    <property type="match status" value="1"/>
</dbReference>
<dbReference type="InterPro" id="IPR005818">
    <property type="entry name" value="Histone_H1/H5_H15"/>
</dbReference>
<evidence type="ECO:0000256" key="3">
    <source>
        <dbReference type="ARBA" id="ARBA00022454"/>
    </source>
</evidence>
<evidence type="ECO:0000256" key="2">
    <source>
        <dbReference type="ARBA" id="ARBA00004286"/>
    </source>
</evidence>
<name>A0A0L0GCV1_9EUKA</name>
<dbReference type="STRING" id="667725.A0A0L0GCV1"/>
<dbReference type="GO" id="GO:0030527">
    <property type="term" value="F:structural constituent of chromatin"/>
    <property type="evidence" value="ECO:0007669"/>
    <property type="project" value="InterPro"/>
</dbReference>
<dbReference type="GO" id="GO:0031492">
    <property type="term" value="F:nucleosomal DNA binding"/>
    <property type="evidence" value="ECO:0007669"/>
    <property type="project" value="TreeGrafter"/>
</dbReference>
<dbReference type="FunFam" id="1.10.10.10:FF:000140">
    <property type="entry name" value="Histone H1.0"/>
    <property type="match status" value="1"/>
</dbReference>
<dbReference type="OrthoDB" id="1110759at2759"/>
<evidence type="ECO:0000256" key="5">
    <source>
        <dbReference type="ARBA" id="ARBA00023242"/>
    </source>
</evidence>
<dbReference type="GO" id="GO:0003690">
    <property type="term" value="F:double-stranded DNA binding"/>
    <property type="evidence" value="ECO:0007669"/>
    <property type="project" value="TreeGrafter"/>
</dbReference>
<dbReference type="Gene3D" id="1.10.10.10">
    <property type="entry name" value="Winged helix-like DNA-binding domain superfamily/Winged helix DNA-binding domain"/>
    <property type="match status" value="1"/>
</dbReference>
<evidence type="ECO:0000256" key="7">
    <source>
        <dbReference type="SAM" id="MobiDB-lite"/>
    </source>
</evidence>
<comment type="subcellular location">
    <subcellularLocation>
        <location evidence="2">Chromosome</location>
    </subcellularLocation>
    <subcellularLocation>
        <location evidence="1 6">Nucleus</location>
    </subcellularLocation>
</comment>
<dbReference type="PANTHER" id="PTHR11467">
    <property type="entry name" value="HISTONE H1"/>
    <property type="match status" value="1"/>
</dbReference>
<dbReference type="AlphaFoldDB" id="A0A0L0GCV1"/>
<gene>
    <name evidence="9" type="ORF">SARC_01038</name>
</gene>
<dbReference type="GO" id="GO:0000786">
    <property type="term" value="C:nucleosome"/>
    <property type="evidence" value="ECO:0007669"/>
    <property type="project" value="InterPro"/>
</dbReference>
<organism evidence="9 10">
    <name type="scientific">Sphaeroforma arctica JP610</name>
    <dbReference type="NCBI Taxonomy" id="667725"/>
    <lineage>
        <taxon>Eukaryota</taxon>
        <taxon>Ichthyosporea</taxon>
        <taxon>Ichthyophonida</taxon>
        <taxon>Sphaeroforma</taxon>
    </lineage>
</organism>
<protein>
    <recommendedName>
        <fullName evidence="8">H15 domain-containing protein</fullName>
    </recommendedName>
</protein>
<proteinExistence type="inferred from homology"/>
<evidence type="ECO:0000259" key="8">
    <source>
        <dbReference type="PROSITE" id="PS51504"/>
    </source>
</evidence>
<dbReference type="GO" id="GO:0045910">
    <property type="term" value="P:negative regulation of DNA recombination"/>
    <property type="evidence" value="ECO:0007669"/>
    <property type="project" value="TreeGrafter"/>
</dbReference>
<feature type="domain" description="H15" evidence="8">
    <location>
        <begin position="10"/>
        <end position="81"/>
    </location>
</feature>
<dbReference type="CDD" id="cd00073">
    <property type="entry name" value="H15"/>
    <property type="match status" value="1"/>
</dbReference>
<dbReference type="GO" id="GO:0005634">
    <property type="term" value="C:nucleus"/>
    <property type="evidence" value="ECO:0007669"/>
    <property type="project" value="UniProtKB-SubCell"/>
</dbReference>
<sequence length="142" mass="15559">MVAAAKTKPEHPKYSDMIVEAITTQKERTGSSRQAIKKFVSEKYNLDTKNDVFLKAALKRGIDTGLFVHPKNKTGSYRIGVLPKEKKKVAPKKKAVAKKPATKKKPAAKKKVVKKAAPKKKTAVKKAAPKKKPAAKKTAAKK</sequence>